<dbReference type="GO" id="GO:0004316">
    <property type="term" value="F:3-oxoacyl-[acyl-carrier-protein] reductase (NADPH) activity"/>
    <property type="evidence" value="ECO:0007669"/>
    <property type="project" value="UniProtKB-EC"/>
</dbReference>
<dbReference type="PROSITE" id="PS00061">
    <property type="entry name" value="ADH_SHORT"/>
    <property type="match status" value="1"/>
</dbReference>
<evidence type="ECO:0000256" key="2">
    <source>
        <dbReference type="ARBA" id="ARBA00023002"/>
    </source>
</evidence>
<dbReference type="EMBL" id="CADCVD010000089">
    <property type="protein sequence ID" value="CAA9446645.1"/>
    <property type="molecule type" value="Genomic_DNA"/>
</dbReference>
<dbReference type="PRINTS" id="PR00081">
    <property type="entry name" value="GDHRDH"/>
</dbReference>
<gene>
    <name evidence="4" type="ORF">AVDCRST_MAG37-1894</name>
</gene>
<dbReference type="NCBIfam" id="NF009466">
    <property type="entry name" value="PRK12826.1-2"/>
    <property type="match status" value="1"/>
</dbReference>
<dbReference type="Pfam" id="PF13561">
    <property type="entry name" value="adh_short_C2"/>
    <property type="match status" value="1"/>
</dbReference>
<keyword evidence="2 4" id="KW-0560">Oxidoreductase</keyword>
<dbReference type="FunFam" id="3.40.50.720:FF:000084">
    <property type="entry name" value="Short-chain dehydrogenase reductase"/>
    <property type="match status" value="1"/>
</dbReference>
<dbReference type="InterPro" id="IPR036291">
    <property type="entry name" value="NAD(P)-bd_dom_sf"/>
</dbReference>
<evidence type="ECO:0000313" key="4">
    <source>
        <dbReference type="EMBL" id="CAA9446645.1"/>
    </source>
</evidence>
<protein>
    <submittedName>
        <fullName evidence="4">3-oxoacyl-[acyl-carrier protein] reductase</fullName>
        <ecNumber evidence="4">1.1.1.100</ecNumber>
    </submittedName>
</protein>
<comment type="similarity">
    <text evidence="1">Belongs to the short-chain dehydrogenases/reductases (SDR) family.</text>
</comment>
<dbReference type="PRINTS" id="PR00080">
    <property type="entry name" value="SDRFAMILY"/>
</dbReference>
<dbReference type="InterPro" id="IPR020904">
    <property type="entry name" value="Sc_DH/Rdtase_CS"/>
</dbReference>
<dbReference type="InterPro" id="IPR002347">
    <property type="entry name" value="SDR_fam"/>
</dbReference>
<name>A0A6J4QJK4_9ACTN</name>
<dbReference type="PANTHER" id="PTHR42760">
    <property type="entry name" value="SHORT-CHAIN DEHYDROGENASES/REDUCTASES FAMILY MEMBER"/>
    <property type="match status" value="1"/>
</dbReference>
<dbReference type="InterPro" id="IPR057326">
    <property type="entry name" value="KR_dom"/>
</dbReference>
<dbReference type="EC" id="1.1.1.100" evidence="4"/>
<sequence>MSIANVQGKAVLVVGGTRGIGRAIGERFAELGAEVGLTGRDADKVSEAASKIAETYGQPVSGHALDVTDRAQIREAVQEFKSQRGTLDVLIYNAGVSPVYASAEKIDEEAWDSIIATNLTGAFLAAQAFARQLIDESKSGSIVFIGSLNSIVGDPRLAAYTASKAGLAGMAKTMALDWARYDIRVNTVAPGYVTTDLTAGLQQNEKLRQALTDRTPLNRMAEPAEIADLVVFLASDSSSFITGGVYPVDGGWTAW</sequence>
<dbReference type="Gene3D" id="3.40.50.720">
    <property type="entry name" value="NAD(P)-binding Rossmann-like Domain"/>
    <property type="match status" value="1"/>
</dbReference>
<dbReference type="NCBIfam" id="NF005559">
    <property type="entry name" value="PRK07231.1"/>
    <property type="match status" value="1"/>
</dbReference>
<evidence type="ECO:0000259" key="3">
    <source>
        <dbReference type="SMART" id="SM00822"/>
    </source>
</evidence>
<dbReference type="AlphaFoldDB" id="A0A6J4QJK4"/>
<proteinExistence type="inferred from homology"/>
<evidence type="ECO:0000256" key="1">
    <source>
        <dbReference type="ARBA" id="ARBA00006484"/>
    </source>
</evidence>
<accession>A0A6J4QJK4</accession>
<reference evidence="4" key="1">
    <citation type="submission" date="2020-02" db="EMBL/GenBank/DDBJ databases">
        <authorList>
            <person name="Meier V. D."/>
        </authorList>
    </citation>
    <scope>NUCLEOTIDE SEQUENCE</scope>
    <source>
        <strain evidence="4">AVDCRST_MAG37</strain>
    </source>
</reference>
<organism evidence="4">
    <name type="scientific">uncultured Rubrobacteraceae bacterium</name>
    <dbReference type="NCBI Taxonomy" id="349277"/>
    <lineage>
        <taxon>Bacteria</taxon>
        <taxon>Bacillati</taxon>
        <taxon>Actinomycetota</taxon>
        <taxon>Rubrobacteria</taxon>
        <taxon>Rubrobacterales</taxon>
        <taxon>Rubrobacteraceae</taxon>
        <taxon>environmental samples</taxon>
    </lineage>
</organism>
<feature type="domain" description="Ketoreductase" evidence="3">
    <location>
        <begin position="9"/>
        <end position="181"/>
    </location>
</feature>
<dbReference type="SMART" id="SM00822">
    <property type="entry name" value="PKS_KR"/>
    <property type="match status" value="1"/>
</dbReference>
<dbReference type="SUPFAM" id="SSF51735">
    <property type="entry name" value="NAD(P)-binding Rossmann-fold domains"/>
    <property type="match status" value="1"/>
</dbReference>